<organism evidence="4 5">
    <name type="scientific">Anaerosalibacter bizertensis</name>
    <dbReference type="NCBI Taxonomy" id="932217"/>
    <lineage>
        <taxon>Bacteria</taxon>
        <taxon>Bacillati</taxon>
        <taxon>Bacillota</taxon>
        <taxon>Tissierellia</taxon>
        <taxon>Tissierellales</taxon>
        <taxon>Sporanaerobacteraceae</taxon>
        <taxon>Anaerosalibacter</taxon>
    </lineage>
</organism>
<dbReference type="Proteomes" id="UP001108123">
    <property type="component" value="Unassembled WGS sequence"/>
</dbReference>
<keyword evidence="6" id="KW-1185">Reference proteome</keyword>
<keyword evidence="2" id="KW-0812">Transmembrane</keyword>
<evidence type="ECO:0000313" key="6">
    <source>
        <dbReference type="Proteomes" id="UP001108123"/>
    </source>
</evidence>
<reference evidence="3" key="2">
    <citation type="submission" date="2022-01" db="EMBL/GenBank/DDBJ databases">
        <title>Collection of gut derived symbiotic bacterial strains cultured from healthy donors.</title>
        <authorList>
            <person name="Lin H."/>
            <person name="Kohout C."/>
            <person name="Waligurski E."/>
            <person name="Pamer E.G."/>
        </authorList>
    </citation>
    <scope>NUCLEOTIDE SEQUENCE</scope>
    <source>
        <strain evidence="3">MSK.14.39</strain>
    </source>
</reference>
<evidence type="ECO:0000256" key="2">
    <source>
        <dbReference type="SAM" id="Phobius"/>
    </source>
</evidence>
<evidence type="ECO:0000256" key="1">
    <source>
        <dbReference type="SAM" id="Coils"/>
    </source>
</evidence>
<feature type="coiled-coil region" evidence="1">
    <location>
        <begin position="44"/>
        <end position="97"/>
    </location>
</feature>
<dbReference type="RefSeq" id="WP_154483406.1">
    <property type="nucleotide sequence ID" value="NZ_JAHLOA010000004.1"/>
</dbReference>
<protein>
    <submittedName>
        <fullName evidence="4">PilN domain-containing protein</fullName>
    </submittedName>
</protein>
<evidence type="ECO:0000313" key="4">
    <source>
        <dbReference type="EMBL" id="MSS42856.1"/>
    </source>
</evidence>
<dbReference type="PANTHER" id="PTHR40278:SF1">
    <property type="entry name" value="DNA UTILIZATION PROTEIN HOFN"/>
    <property type="match status" value="1"/>
</dbReference>
<dbReference type="OrthoDB" id="1707667at2"/>
<dbReference type="EMBL" id="VULR01000004">
    <property type="protein sequence ID" value="MSS42856.1"/>
    <property type="molecule type" value="Genomic_DNA"/>
</dbReference>
<dbReference type="Proteomes" id="UP000462760">
    <property type="component" value="Unassembled WGS sequence"/>
</dbReference>
<reference evidence="4 5" key="1">
    <citation type="submission" date="2019-08" db="EMBL/GenBank/DDBJ databases">
        <title>In-depth cultivation of the pig gut microbiome towards novel bacterial diversity and tailored functional studies.</title>
        <authorList>
            <person name="Wylensek D."/>
            <person name="Hitch T.C.A."/>
            <person name="Clavel T."/>
        </authorList>
    </citation>
    <scope>NUCLEOTIDE SEQUENCE [LARGE SCALE GENOMIC DNA]</scope>
    <source>
        <strain evidence="4 5">Med78-601-WT-4W-RMD-3</strain>
    </source>
</reference>
<accession>A0A844FFW6</accession>
<dbReference type="InterPro" id="IPR007813">
    <property type="entry name" value="PilN"/>
</dbReference>
<dbReference type="PANTHER" id="PTHR40278">
    <property type="entry name" value="DNA UTILIZATION PROTEIN HOFN"/>
    <property type="match status" value="1"/>
</dbReference>
<name>A0A844FFW6_9FIRM</name>
<evidence type="ECO:0000313" key="3">
    <source>
        <dbReference type="EMBL" id="MCG4564214.1"/>
    </source>
</evidence>
<dbReference type="AlphaFoldDB" id="A0A844FFW6"/>
<proteinExistence type="predicted"/>
<feature type="transmembrane region" description="Helical" evidence="2">
    <location>
        <begin position="21"/>
        <end position="39"/>
    </location>
</feature>
<comment type="caution">
    <text evidence="4">The sequence shown here is derived from an EMBL/GenBank/DDBJ whole genome shotgun (WGS) entry which is preliminary data.</text>
</comment>
<evidence type="ECO:0000313" key="5">
    <source>
        <dbReference type="Proteomes" id="UP000462760"/>
    </source>
</evidence>
<gene>
    <name evidence="4" type="ORF">FYJ27_03790</name>
    <name evidence="3" type="ORF">L0P62_02025</name>
</gene>
<keyword evidence="1" id="KW-0175">Coiled coil</keyword>
<sequence>MKDLNFFNHYTESKKFKIENIYYLFILFLLISIFFYSFINQIKINNLSKKVSNLKTQVENEEIKTKVNKLRKEKDEINKVENNIKQLKLLDEFIKKEDKINEELIKDINLRIPENVFLISIEFNLSSIEIKGISGDKLSIAQLERNLNEIKSFKNVFISNIYFEENHYSFSLSISLKDEDVKDDEEKDEIK</sequence>
<keyword evidence="2" id="KW-1133">Transmembrane helix</keyword>
<keyword evidence="2" id="KW-0472">Membrane</keyword>
<dbReference type="Pfam" id="PF05137">
    <property type="entry name" value="PilN"/>
    <property type="match status" value="1"/>
</dbReference>
<dbReference type="InterPro" id="IPR052534">
    <property type="entry name" value="Extracell_DNA_Util/SecSys_Comp"/>
</dbReference>
<dbReference type="EMBL" id="JAKNID010000004">
    <property type="protein sequence ID" value="MCG4564214.1"/>
    <property type="molecule type" value="Genomic_DNA"/>
</dbReference>